<comment type="function">
    <text evidence="6">Binds and transfers iron-sulfur (Fe-S) clusters to target apoproteins. Can hydrolyze ATP.</text>
</comment>
<dbReference type="PROSITE" id="PS01215">
    <property type="entry name" value="MRP"/>
    <property type="match status" value="1"/>
</dbReference>
<evidence type="ECO:0000256" key="4">
    <source>
        <dbReference type="ARBA" id="ARBA00023004"/>
    </source>
</evidence>
<feature type="binding site" evidence="6">
    <location>
        <begin position="13"/>
        <end position="20"/>
    </location>
    <ligand>
        <name>ATP</name>
        <dbReference type="ChEBI" id="CHEBI:30616"/>
    </ligand>
</feature>
<evidence type="ECO:0000256" key="5">
    <source>
        <dbReference type="ARBA" id="ARBA00023014"/>
    </source>
</evidence>
<dbReference type="RefSeq" id="WP_275120509.1">
    <property type="nucleotide sequence ID" value="NZ_JAOTPO010000023.1"/>
</dbReference>
<dbReference type="Proteomes" id="UP001148125">
    <property type="component" value="Unassembled WGS sequence"/>
</dbReference>
<reference evidence="7" key="1">
    <citation type="submission" date="2024-05" db="EMBL/GenBank/DDBJ databases">
        <title>Alkalihalobacillus sp. strain MEB203 novel alkaliphilic bacterium from Lonar Lake, India.</title>
        <authorList>
            <person name="Joshi A."/>
            <person name="Thite S."/>
            <person name="Mengade P."/>
        </authorList>
    </citation>
    <scope>NUCLEOTIDE SEQUENCE</scope>
    <source>
        <strain evidence="7">MEB 203</strain>
    </source>
</reference>
<dbReference type="SUPFAM" id="SSF52540">
    <property type="entry name" value="P-loop containing nucleoside triphosphate hydrolases"/>
    <property type="match status" value="1"/>
</dbReference>
<dbReference type="InterPro" id="IPR019591">
    <property type="entry name" value="Mrp/NBP35_ATP-bd"/>
</dbReference>
<gene>
    <name evidence="7" type="ORF">N7Z68_21445</name>
</gene>
<comment type="caution">
    <text evidence="7">The sequence shown here is derived from an EMBL/GenBank/DDBJ whole genome shotgun (WGS) entry which is preliminary data.</text>
</comment>
<dbReference type="HAMAP" id="MF_02040">
    <property type="entry name" value="Mrp_NBP35"/>
    <property type="match status" value="1"/>
</dbReference>
<dbReference type="InterPro" id="IPR044304">
    <property type="entry name" value="NUBPL-like"/>
</dbReference>
<dbReference type="InterPro" id="IPR000808">
    <property type="entry name" value="Mrp-like_CS"/>
</dbReference>
<keyword evidence="3 6" id="KW-0067">ATP-binding</keyword>
<dbReference type="Gene3D" id="3.40.50.300">
    <property type="entry name" value="P-loop containing nucleotide triphosphate hydrolases"/>
    <property type="match status" value="1"/>
</dbReference>
<accession>A0ABT5VNR4</accession>
<evidence type="ECO:0000256" key="6">
    <source>
        <dbReference type="HAMAP-Rule" id="MF_02040"/>
    </source>
</evidence>
<keyword evidence="4 6" id="KW-0408">Iron</keyword>
<dbReference type="PANTHER" id="PTHR42961:SF2">
    <property type="entry name" value="IRON-SULFUR PROTEIN NUBPL"/>
    <property type="match status" value="1"/>
</dbReference>
<comment type="similarity">
    <text evidence="6">Belongs to the Mrp/NBP35 ATP-binding proteins family.</text>
</comment>
<sequence length="253" mass="27572">MMITGNVIAVTSGKGGVGKSTVSVNLALALSRLNKNVAIIDLDIYGFSVPKILNITDRPKTINNKIIPVGSHGLSVMSTGFMVRGNNPIVWRGPMLGRMIEHFFKDVIWGKLDYVILDMPPGTGDVALDLHHMVPECKEIIVTTPHPTATHVAERAGTMAQNTNHEILGVIENMSYFSPPDQDKKYYLFGKGGGETLAQTLDTKLLASLPMALPNENGEVPSIFDETTNLFVHFNELAQQIDGVLLHQKTAIN</sequence>
<proteinExistence type="inferred from homology"/>
<keyword evidence="5 6" id="KW-0411">Iron-sulfur</keyword>
<dbReference type="Pfam" id="PF10609">
    <property type="entry name" value="ParA"/>
    <property type="match status" value="1"/>
</dbReference>
<organism evidence="7 8">
    <name type="scientific">Alkalihalobacterium chitinilyticum</name>
    <dbReference type="NCBI Taxonomy" id="2980103"/>
    <lineage>
        <taxon>Bacteria</taxon>
        <taxon>Bacillati</taxon>
        <taxon>Bacillota</taxon>
        <taxon>Bacilli</taxon>
        <taxon>Bacillales</taxon>
        <taxon>Bacillaceae</taxon>
        <taxon>Alkalihalobacterium</taxon>
    </lineage>
</organism>
<dbReference type="GO" id="GO:0005524">
    <property type="term" value="F:ATP binding"/>
    <property type="evidence" value="ECO:0007669"/>
    <property type="project" value="UniProtKB-KW"/>
</dbReference>
<keyword evidence="8" id="KW-1185">Reference proteome</keyword>
<dbReference type="InterPro" id="IPR033756">
    <property type="entry name" value="YlxH/NBP35"/>
</dbReference>
<name>A0ABT5VNR4_9BACI</name>
<dbReference type="InterPro" id="IPR027417">
    <property type="entry name" value="P-loop_NTPase"/>
</dbReference>
<comment type="subunit">
    <text evidence="6">Homodimer.</text>
</comment>
<evidence type="ECO:0000256" key="3">
    <source>
        <dbReference type="ARBA" id="ARBA00022840"/>
    </source>
</evidence>
<keyword evidence="2 6" id="KW-0547">Nucleotide-binding</keyword>
<evidence type="ECO:0000313" key="7">
    <source>
        <dbReference type="EMBL" id="MDE5415919.1"/>
    </source>
</evidence>
<keyword evidence="6" id="KW-0378">Hydrolase</keyword>
<keyword evidence="1 6" id="KW-0479">Metal-binding</keyword>
<dbReference type="CDD" id="cd02037">
    <property type="entry name" value="Mrp_NBP35"/>
    <property type="match status" value="1"/>
</dbReference>
<protein>
    <recommendedName>
        <fullName evidence="6">Iron-sulfur cluster carrier protein</fullName>
    </recommendedName>
</protein>
<evidence type="ECO:0000313" key="8">
    <source>
        <dbReference type="Proteomes" id="UP001148125"/>
    </source>
</evidence>
<evidence type="ECO:0000256" key="1">
    <source>
        <dbReference type="ARBA" id="ARBA00022723"/>
    </source>
</evidence>
<dbReference type="EMBL" id="JAOTPO010000023">
    <property type="protein sequence ID" value="MDE5415919.1"/>
    <property type="molecule type" value="Genomic_DNA"/>
</dbReference>
<evidence type="ECO:0000256" key="2">
    <source>
        <dbReference type="ARBA" id="ARBA00022741"/>
    </source>
</evidence>
<dbReference type="PANTHER" id="PTHR42961">
    <property type="entry name" value="IRON-SULFUR PROTEIN NUBPL"/>
    <property type="match status" value="1"/>
</dbReference>